<accession>A0A1V6RV32</accession>
<dbReference type="OrthoDB" id="4310332at2759"/>
<dbReference type="STRING" id="29845.A0A1V6RV32"/>
<comment type="caution">
    <text evidence="1">The sequence shown here is derived from an EMBL/GenBank/DDBJ whole genome shotgun (WGS) entry which is preliminary data.</text>
</comment>
<name>A0A1V6RV32_9EURO</name>
<gene>
    <name evidence="1" type="ORF">PENVUL_c023G07331</name>
</gene>
<sequence length="229" mass="26793">MDELPSRNWCLSCLHISIANYDPQQDEPFQIYCAVNEDTNDPSCGQCADRKLTCEPPSLGMLGDVYDLGAILEWTAGFWSRCGNLYWNSTFRLAVCEATKELCLRFEHAEMSHRRYHMLTAIDWEDPSEEQDADIDNYRRFLVERRASLHHLTTPLNGIINRQDWLTYNPERLLRLWRGDPGFLEWSEAKTEFLDRIQRESISLYGCEVSYHGRQRLSFIEGSFPVNLQ</sequence>
<dbReference type="Proteomes" id="UP000191518">
    <property type="component" value="Unassembled WGS sequence"/>
</dbReference>
<dbReference type="AlphaFoldDB" id="A0A1V6RV32"/>
<organism evidence="1 2">
    <name type="scientific">Penicillium vulpinum</name>
    <dbReference type="NCBI Taxonomy" id="29845"/>
    <lineage>
        <taxon>Eukaryota</taxon>
        <taxon>Fungi</taxon>
        <taxon>Dikarya</taxon>
        <taxon>Ascomycota</taxon>
        <taxon>Pezizomycotina</taxon>
        <taxon>Eurotiomycetes</taxon>
        <taxon>Eurotiomycetidae</taxon>
        <taxon>Eurotiales</taxon>
        <taxon>Aspergillaceae</taxon>
        <taxon>Penicillium</taxon>
    </lineage>
</organism>
<evidence type="ECO:0000313" key="1">
    <source>
        <dbReference type="EMBL" id="OQE05645.1"/>
    </source>
</evidence>
<evidence type="ECO:0000313" key="2">
    <source>
        <dbReference type="Proteomes" id="UP000191518"/>
    </source>
</evidence>
<keyword evidence="2" id="KW-1185">Reference proteome</keyword>
<proteinExistence type="predicted"/>
<reference evidence="2" key="1">
    <citation type="journal article" date="2017" name="Nat. Microbiol.">
        <title>Global analysis of biosynthetic gene clusters reveals vast potential of secondary metabolite production in Penicillium species.</title>
        <authorList>
            <person name="Nielsen J.C."/>
            <person name="Grijseels S."/>
            <person name="Prigent S."/>
            <person name="Ji B."/>
            <person name="Dainat J."/>
            <person name="Nielsen K.F."/>
            <person name="Frisvad J.C."/>
            <person name="Workman M."/>
            <person name="Nielsen J."/>
        </authorList>
    </citation>
    <scope>NUCLEOTIDE SEQUENCE [LARGE SCALE GENOMIC DNA]</scope>
    <source>
        <strain evidence="2">IBT 29486</strain>
    </source>
</reference>
<protein>
    <submittedName>
        <fullName evidence="1">Uncharacterized protein</fullName>
    </submittedName>
</protein>
<dbReference type="EMBL" id="MDYP01000023">
    <property type="protein sequence ID" value="OQE05645.1"/>
    <property type="molecule type" value="Genomic_DNA"/>
</dbReference>